<feature type="compositionally biased region" description="Basic and acidic residues" evidence="1">
    <location>
        <begin position="813"/>
        <end position="832"/>
    </location>
</feature>
<dbReference type="EMBL" id="LR824015">
    <property type="protein sequence ID" value="CAD0200335.1"/>
    <property type="molecule type" value="Genomic_DNA"/>
</dbReference>
<feature type="compositionally biased region" description="Polar residues" evidence="1">
    <location>
        <begin position="43"/>
        <end position="54"/>
    </location>
</feature>
<feature type="compositionally biased region" description="Basic and acidic residues" evidence="1">
    <location>
        <begin position="793"/>
        <end position="804"/>
    </location>
</feature>
<dbReference type="Proteomes" id="UP001154114">
    <property type="component" value="Chromosome 12"/>
</dbReference>
<feature type="compositionally biased region" description="Basic and acidic residues" evidence="1">
    <location>
        <begin position="854"/>
        <end position="873"/>
    </location>
</feature>
<feature type="compositionally biased region" description="Low complexity" evidence="1">
    <location>
        <begin position="549"/>
        <end position="560"/>
    </location>
</feature>
<feature type="compositionally biased region" description="Polar residues" evidence="1">
    <location>
        <begin position="187"/>
        <end position="197"/>
    </location>
</feature>
<feature type="compositionally biased region" description="Polar residues" evidence="1">
    <location>
        <begin position="88"/>
        <end position="100"/>
    </location>
</feature>
<name>A0A9N8PYU9_CHRIL</name>
<feature type="region of interest" description="Disordered" evidence="1">
    <location>
        <begin position="1"/>
        <end position="54"/>
    </location>
</feature>
<protein>
    <submittedName>
        <fullName evidence="2">Uncharacterized protein</fullName>
    </submittedName>
</protein>
<feature type="region of interest" description="Disordered" evidence="1">
    <location>
        <begin position="657"/>
        <end position="747"/>
    </location>
</feature>
<evidence type="ECO:0000313" key="3">
    <source>
        <dbReference type="Proteomes" id="UP001154114"/>
    </source>
</evidence>
<accession>A0A9N8PYU9</accession>
<feature type="compositionally biased region" description="Basic and acidic residues" evidence="1">
    <location>
        <begin position="325"/>
        <end position="337"/>
    </location>
</feature>
<keyword evidence="3" id="KW-1185">Reference proteome</keyword>
<evidence type="ECO:0000256" key="1">
    <source>
        <dbReference type="SAM" id="MobiDB-lite"/>
    </source>
</evidence>
<sequence length="949" mass="107932">MTNATIFENNSTSNDEINKQNCNATGDSQNCTDSTVEVPKADCSNSNDTDCNAPVTTEANQAIDTKKNQIGDSDTVLKYVYKKDEKTNNPNKSTGHPKNSINRRKRSTDDGNESPLPSKIVKPAAVNYETAHGVPTAEPFHRPPHTLSGANLADFSIQTNHDHKPIQHSPEKDSSEIGNDNDKSNESRVSGENTPNDSAERPVQDSQESGEHQDYRKHRGENGEDARDYPQHAKSSGESNDDDKSSARDESDEYRDQQNRLTSQEVNSSGERQAFRNNKPSHEQEDSREHANYNNKLPSRPYDESAELNNYKSVKPRGEYNNNRDVQDFNNHDRNNNGERGNYNRKPIQYENSSEEDYRNKKPSPNNSDEREHRGNINTSSAKDSSNEREDYKNSKPSRESDRSEPSRGYDRSNERADYINRTPDRDSSNERRDDKPSSEYSNSEEISKERDSAGEKKKNSFGSTDNGPINNAKFLAPQFLSKEASDEQAKTGPNSAESDSSETHERNNYKRNQPHIQKSTEYKQDDSSRENKRLDYQNDKINFNDKPTLSLESSSSKSSSESDEDELKTEDKQPPFANKFGIKLPQNGNLISTDPKKAVEILPLTTAIPQLDDAKPLITLPNDEEIVKPKINRLGNKLIHINDGEVKPVVEIHAENDNESSEENTKSSNSDEADSLESLLGVKGSENLQADSQSDKLLGQQETPQGDVKQQFERIPLNYKHDDKNDNKDTEAPKEEKSEVTKDEGTVDVFAPDDVKYDANLNIKFDDLAIKLPEIKLPDDILSYTQDSYPYNDKKESKHDSQKYGEPQYYYNHDDKVRTRQDKNKKDKDNDDTSAEAEDEEDDKPESNYYDYYGHKPEKSNYKRKDSERKGEEDENEDLYEKFVRERFGKRGTFEKRSEKLESAALSPHLYDTVKSILKKTADIDEQAKKSGDPNANYMWTLEYGEKL</sequence>
<feature type="compositionally biased region" description="Basic and acidic residues" evidence="1">
    <location>
        <begin position="198"/>
        <end position="231"/>
    </location>
</feature>
<gene>
    <name evidence="2" type="ORF">CINC_LOCUS2022</name>
</gene>
<feature type="compositionally biased region" description="Acidic residues" evidence="1">
    <location>
        <begin position="833"/>
        <end position="845"/>
    </location>
</feature>
<dbReference type="AlphaFoldDB" id="A0A9N8PYU9"/>
<organism evidence="2 3">
    <name type="scientific">Chrysodeixis includens</name>
    <name type="common">Soybean looper</name>
    <name type="synonym">Pseudoplusia includens</name>
    <dbReference type="NCBI Taxonomy" id="689277"/>
    <lineage>
        <taxon>Eukaryota</taxon>
        <taxon>Metazoa</taxon>
        <taxon>Ecdysozoa</taxon>
        <taxon>Arthropoda</taxon>
        <taxon>Hexapoda</taxon>
        <taxon>Insecta</taxon>
        <taxon>Pterygota</taxon>
        <taxon>Neoptera</taxon>
        <taxon>Endopterygota</taxon>
        <taxon>Lepidoptera</taxon>
        <taxon>Glossata</taxon>
        <taxon>Ditrysia</taxon>
        <taxon>Noctuoidea</taxon>
        <taxon>Noctuidae</taxon>
        <taxon>Plusiinae</taxon>
        <taxon>Chrysodeixis</taxon>
    </lineage>
</organism>
<feature type="region of interest" description="Disordered" evidence="1">
    <location>
        <begin position="161"/>
        <end position="593"/>
    </location>
</feature>
<feature type="region of interest" description="Disordered" evidence="1">
    <location>
        <begin position="82"/>
        <end position="121"/>
    </location>
</feature>
<feature type="compositionally biased region" description="Basic and acidic residues" evidence="1">
    <location>
        <begin position="720"/>
        <end position="746"/>
    </location>
</feature>
<feature type="compositionally biased region" description="Basic and acidic residues" evidence="1">
    <location>
        <begin position="446"/>
        <end position="459"/>
    </location>
</feature>
<feature type="compositionally biased region" description="Basic and acidic residues" evidence="1">
    <location>
        <begin position="280"/>
        <end position="291"/>
    </location>
</feature>
<dbReference type="OrthoDB" id="7427585at2759"/>
<reference evidence="2" key="1">
    <citation type="submission" date="2021-12" db="EMBL/GenBank/DDBJ databases">
        <authorList>
            <person name="King R."/>
        </authorList>
    </citation>
    <scope>NUCLEOTIDE SEQUENCE</scope>
</reference>
<feature type="compositionally biased region" description="Basic and acidic residues" evidence="1">
    <location>
        <begin position="519"/>
        <end position="539"/>
    </location>
</feature>
<feature type="compositionally biased region" description="Basic and acidic residues" evidence="1">
    <location>
        <begin position="385"/>
        <end position="438"/>
    </location>
</feature>
<evidence type="ECO:0000313" key="2">
    <source>
        <dbReference type="EMBL" id="CAD0200335.1"/>
    </source>
</evidence>
<feature type="compositionally biased region" description="Polar residues" evidence="1">
    <location>
        <begin position="1"/>
        <end position="35"/>
    </location>
</feature>
<feature type="compositionally biased region" description="Basic and acidic residues" evidence="1">
    <location>
        <begin position="161"/>
        <end position="186"/>
    </location>
</feature>
<feature type="compositionally biased region" description="Polar residues" evidence="1">
    <location>
        <begin position="259"/>
        <end position="278"/>
    </location>
</feature>
<feature type="region of interest" description="Disordered" evidence="1">
    <location>
        <begin position="780"/>
        <end position="879"/>
    </location>
</feature>
<proteinExistence type="predicted"/>
<feature type="compositionally biased region" description="Basic and acidic residues" evidence="1">
    <location>
        <begin position="242"/>
        <end position="258"/>
    </location>
</feature>
<feature type="compositionally biased region" description="Polar residues" evidence="1">
    <location>
        <begin position="461"/>
        <end position="470"/>
    </location>
</feature>